<comment type="caution">
    <text evidence="9">The sequence shown here is derived from an EMBL/GenBank/DDBJ whole genome shotgun (WGS) entry which is preliminary data.</text>
</comment>
<name>A0A9D0YWB6_9FIRM</name>
<feature type="domain" description="BPL/LPL catalytic" evidence="8">
    <location>
        <begin position="29"/>
        <end position="212"/>
    </location>
</feature>
<reference evidence="9" key="1">
    <citation type="submission" date="2020-10" db="EMBL/GenBank/DDBJ databases">
        <authorList>
            <person name="Gilroy R."/>
        </authorList>
    </citation>
    <scope>NUCLEOTIDE SEQUENCE</scope>
    <source>
        <strain evidence="9">ChiHile30-977</strain>
    </source>
</reference>
<dbReference type="CDD" id="cd16443">
    <property type="entry name" value="LplA"/>
    <property type="match status" value="1"/>
</dbReference>
<proteinExistence type="predicted"/>
<evidence type="ECO:0000256" key="5">
    <source>
        <dbReference type="ARBA" id="ARBA00022741"/>
    </source>
</evidence>
<dbReference type="Pfam" id="PF21948">
    <property type="entry name" value="LplA-B_cat"/>
    <property type="match status" value="1"/>
</dbReference>
<evidence type="ECO:0000313" key="10">
    <source>
        <dbReference type="Proteomes" id="UP000886819"/>
    </source>
</evidence>
<dbReference type="Gene3D" id="3.30.390.50">
    <property type="entry name" value="CO dehydrogenase flavoprotein, C-terminal domain"/>
    <property type="match status" value="1"/>
</dbReference>
<evidence type="ECO:0000256" key="1">
    <source>
        <dbReference type="ARBA" id="ARBA00005085"/>
    </source>
</evidence>
<dbReference type="InterPro" id="IPR004143">
    <property type="entry name" value="BPL_LPL_catalytic"/>
</dbReference>
<reference evidence="9" key="2">
    <citation type="journal article" date="2021" name="PeerJ">
        <title>Extensive microbial diversity within the chicken gut microbiome revealed by metagenomics and culture.</title>
        <authorList>
            <person name="Gilroy R."/>
            <person name="Ravi A."/>
            <person name="Getino M."/>
            <person name="Pursley I."/>
            <person name="Horton D.L."/>
            <person name="Alikhan N.F."/>
            <person name="Baker D."/>
            <person name="Gharbi K."/>
            <person name="Hall N."/>
            <person name="Watson M."/>
            <person name="Adriaenssens E.M."/>
            <person name="Foster-Nyarko E."/>
            <person name="Jarju S."/>
            <person name="Secka A."/>
            <person name="Antonio M."/>
            <person name="Oren A."/>
            <person name="Chaudhuri R.R."/>
            <person name="La Ragione R."/>
            <person name="Hildebrand F."/>
            <person name="Pallen M.J."/>
        </authorList>
    </citation>
    <scope>NUCLEOTIDE SEQUENCE</scope>
    <source>
        <strain evidence="9">ChiHile30-977</strain>
    </source>
</reference>
<dbReference type="PANTHER" id="PTHR12561">
    <property type="entry name" value="LIPOATE-PROTEIN LIGASE"/>
    <property type="match status" value="1"/>
</dbReference>
<dbReference type="Pfam" id="PF10437">
    <property type="entry name" value="Lip_prot_lig_C"/>
    <property type="match status" value="1"/>
</dbReference>
<evidence type="ECO:0000313" key="9">
    <source>
        <dbReference type="EMBL" id="HIQ63272.1"/>
    </source>
</evidence>
<dbReference type="AlphaFoldDB" id="A0A9D0YWB6"/>
<evidence type="ECO:0000256" key="2">
    <source>
        <dbReference type="ARBA" id="ARBA00005124"/>
    </source>
</evidence>
<dbReference type="EMBL" id="DVFI01000097">
    <property type="protein sequence ID" value="HIQ63272.1"/>
    <property type="molecule type" value="Genomic_DNA"/>
</dbReference>
<dbReference type="EC" id="6.3.1.20" evidence="3"/>
<dbReference type="InterPro" id="IPR045864">
    <property type="entry name" value="aa-tRNA-synth_II/BPL/LPL"/>
</dbReference>
<dbReference type="GO" id="GO:0009249">
    <property type="term" value="P:protein lipoylation"/>
    <property type="evidence" value="ECO:0007669"/>
    <property type="project" value="InterPro"/>
</dbReference>
<dbReference type="Gene3D" id="3.30.930.10">
    <property type="entry name" value="Bira Bifunctional Protein, Domain 2"/>
    <property type="match status" value="1"/>
</dbReference>
<evidence type="ECO:0000256" key="7">
    <source>
        <dbReference type="ARBA" id="ARBA00048037"/>
    </source>
</evidence>
<dbReference type="PROSITE" id="PS51733">
    <property type="entry name" value="BPL_LPL_CATALYTIC"/>
    <property type="match status" value="1"/>
</dbReference>
<dbReference type="InterPro" id="IPR004562">
    <property type="entry name" value="LipoylTrfase_LipoateP_Ligase"/>
</dbReference>
<dbReference type="GO" id="GO:0017118">
    <property type="term" value="F:lipoyltransferase activity"/>
    <property type="evidence" value="ECO:0007669"/>
    <property type="project" value="TreeGrafter"/>
</dbReference>
<keyword evidence="4 9" id="KW-0436">Ligase</keyword>
<evidence type="ECO:0000256" key="6">
    <source>
        <dbReference type="ARBA" id="ARBA00022840"/>
    </source>
</evidence>
<accession>A0A9D0YWB6</accession>
<evidence type="ECO:0000259" key="8">
    <source>
        <dbReference type="PROSITE" id="PS51733"/>
    </source>
</evidence>
<dbReference type="GO" id="GO:0005737">
    <property type="term" value="C:cytoplasm"/>
    <property type="evidence" value="ECO:0007669"/>
    <property type="project" value="TreeGrafter"/>
</dbReference>
<dbReference type="Proteomes" id="UP000886819">
    <property type="component" value="Unassembled WGS sequence"/>
</dbReference>
<dbReference type="NCBIfam" id="TIGR00545">
    <property type="entry name" value="lipoyltrans"/>
    <property type="match status" value="1"/>
</dbReference>
<dbReference type="GO" id="GO:0005524">
    <property type="term" value="F:ATP binding"/>
    <property type="evidence" value="ECO:0007669"/>
    <property type="project" value="UniProtKB-KW"/>
</dbReference>
<gene>
    <name evidence="9" type="ORF">IAA66_06755</name>
</gene>
<dbReference type="SUPFAM" id="SSF82649">
    <property type="entry name" value="SufE/NifU"/>
    <property type="match status" value="1"/>
</dbReference>
<dbReference type="GO" id="GO:0016979">
    <property type="term" value="F:lipoate-protein ligase activity"/>
    <property type="evidence" value="ECO:0007669"/>
    <property type="project" value="UniProtKB-EC"/>
</dbReference>
<protein>
    <recommendedName>
        <fullName evidence="3">lipoate--protein ligase</fullName>
        <ecNumber evidence="3">6.3.1.20</ecNumber>
    </recommendedName>
</protein>
<comment type="pathway">
    <text evidence="2">Protein modification; protein lipoylation via exogenous pathway; protein N(6)-(lipoyl)lysine from lipoate: step 1/2.</text>
</comment>
<comment type="catalytic activity">
    <reaction evidence="7">
        <text>L-lysyl-[lipoyl-carrier protein] + (R)-lipoate + ATP = N(6)-[(R)-lipoyl]-L-lysyl-[lipoyl-carrier protein] + AMP + diphosphate + H(+)</text>
        <dbReference type="Rhea" id="RHEA:49288"/>
        <dbReference type="Rhea" id="RHEA-COMP:10500"/>
        <dbReference type="Rhea" id="RHEA-COMP:10502"/>
        <dbReference type="ChEBI" id="CHEBI:15378"/>
        <dbReference type="ChEBI" id="CHEBI:29969"/>
        <dbReference type="ChEBI" id="CHEBI:30616"/>
        <dbReference type="ChEBI" id="CHEBI:33019"/>
        <dbReference type="ChEBI" id="CHEBI:83088"/>
        <dbReference type="ChEBI" id="CHEBI:83099"/>
        <dbReference type="ChEBI" id="CHEBI:456215"/>
        <dbReference type="EC" id="6.3.1.20"/>
    </reaction>
</comment>
<keyword evidence="6" id="KW-0067">ATP-binding</keyword>
<dbReference type="SUPFAM" id="SSF55681">
    <property type="entry name" value="Class II aaRS and biotin synthetases"/>
    <property type="match status" value="1"/>
</dbReference>
<dbReference type="InterPro" id="IPR019491">
    <property type="entry name" value="Lipoate_protein_ligase_C"/>
</dbReference>
<sequence>MCARIFRCADTQPHRNLAREEALLLACGAQSGAALFLWQNAAAVIIGRHQNAWRECRCGLLAREGVVLARRTTGGGAVFHDLGNLNFSFILPRAEYDLDRQLGVVCAAVRSFGIACEFSGRNDLLAQGRKFSGNAFRFTREGALHHGTLLVCADAERMGRYLRPSPEKLAARGVASVPSRVVNLSELSAAVTVEALAQAMEDAFRAEYGPAVREDAENAPWPGYAALAARNASWAWNYGATPAFDVAFAHRFPWGGVELQLSLAEGRAADCTVYTDAMDTELAPRLRAALTGCRLEAAALAEAARLVQAEVADWLAALEI</sequence>
<organism evidence="9 10">
    <name type="scientific">Candidatus Avichristensenella intestinipullorum</name>
    <dbReference type="NCBI Taxonomy" id="2840693"/>
    <lineage>
        <taxon>Bacteria</taxon>
        <taxon>Bacillati</taxon>
        <taxon>Bacillota</taxon>
        <taxon>Clostridia</taxon>
        <taxon>Candidatus Avichristensenella</taxon>
    </lineage>
</organism>
<dbReference type="PANTHER" id="PTHR12561:SF3">
    <property type="entry name" value="LIPOYLTRANSFERASE 1, MITOCHONDRIAL"/>
    <property type="match status" value="1"/>
</dbReference>
<keyword evidence="5" id="KW-0547">Nucleotide-binding</keyword>
<comment type="pathway">
    <text evidence="1">Protein modification; protein lipoylation via exogenous pathway; protein N(6)-(lipoyl)lysine from lipoate: step 2/2.</text>
</comment>
<evidence type="ECO:0000256" key="4">
    <source>
        <dbReference type="ARBA" id="ARBA00022598"/>
    </source>
</evidence>
<evidence type="ECO:0000256" key="3">
    <source>
        <dbReference type="ARBA" id="ARBA00012367"/>
    </source>
</evidence>